<keyword evidence="2" id="KW-1185">Reference proteome</keyword>
<name>A0A484IHN6_9ARCH</name>
<evidence type="ECO:0000313" key="1">
    <source>
        <dbReference type="EMBL" id="VFJ15165.1"/>
    </source>
</evidence>
<proteinExistence type="predicted"/>
<accession>A0A484IHN6</accession>
<dbReference type="Proteomes" id="UP000294299">
    <property type="component" value="Chromosome NFRAN"/>
</dbReference>
<organism evidence="1 2">
    <name type="scientific">Candidatus Nitrosocosmicus franklandianus</name>
    <dbReference type="NCBI Taxonomy" id="1798806"/>
    <lineage>
        <taxon>Archaea</taxon>
        <taxon>Nitrososphaerota</taxon>
        <taxon>Nitrososphaeria</taxon>
        <taxon>Nitrososphaerales</taxon>
        <taxon>Nitrososphaeraceae</taxon>
        <taxon>Candidatus Nitrosocosmicus</taxon>
    </lineage>
</organism>
<dbReference type="KEGG" id="nfn:NFRAN_2842"/>
<evidence type="ECO:0000313" key="2">
    <source>
        <dbReference type="Proteomes" id="UP000294299"/>
    </source>
</evidence>
<protein>
    <submittedName>
        <fullName evidence="1">Uncharacterized protein</fullName>
    </submittedName>
</protein>
<dbReference type="EMBL" id="LR216287">
    <property type="protein sequence ID" value="VFJ15165.1"/>
    <property type="molecule type" value="Genomic_DNA"/>
</dbReference>
<gene>
    <name evidence="1" type="ORF">NFRAN_2842</name>
</gene>
<sequence length="69" mass="7972">MKRLMSKETDSGNTLITFKDYFDNKYVIVSYREGMPYRIVCNTDDCGHVGFAICLKEITPRISLGFIKK</sequence>
<reference evidence="1 2" key="1">
    <citation type="submission" date="2019-02" db="EMBL/GenBank/DDBJ databases">
        <authorList>
            <person name="Lehtovirta-Morley E L."/>
        </authorList>
    </citation>
    <scope>NUCLEOTIDE SEQUENCE [LARGE SCALE GENOMIC DNA]</scope>
    <source>
        <strain evidence="1">NFRAN1</strain>
    </source>
</reference>
<dbReference type="AlphaFoldDB" id="A0A484IHN6"/>